<reference evidence="1" key="2">
    <citation type="journal article" date="2022" name="New Phytol.">
        <title>Evolutionary transition to the ectomycorrhizal habit in the genomes of a hyperdiverse lineage of mushroom-forming fungi.</title>
        <authorList>
            <person name="Looney B."/>
            <person name="Miyauchi S."/>
            <person name="Morin E."/>
            <person name="Drula E."/>
            <person name="Courty P.E."/>
            <person name="Kohler A."/>
            <person name="Kuo A."/>
            <person name="LaButti K."/>
            <person name="Pangilinan J."/>
            <person name="Lipzen A."/>
            <person name="Riley R."/>
            <person name="Andreopoulos W."/>
            <person name="He G."/>
            <person name="Johnson J."/>
            <person name="Nolan M."/>
            <person name="Tritt A."/>
            <person name="Barry K.W."/>
            <person name="Grigoriev I.V."/>
            <person name="Nagy L.G."/>
            <person name="Hibbett D."/>
            <person name="Henrissat B."/>
            <person name="Matheny P.B."/>
            <person name="Labbe J."/>
            <person name="Martin F.M."/>
        </authorList>
    </citation>
    <scope>NUCLEOTIDE SEQUENCE</scope>
    <source>
        <strain evidence="1">FP105234-sp</strain>
    </source>
</reference>
<dbReference type="EMBL" id="MU275844">
    <property type="protein sequence ID" value="KAI0052597.1"/>
    <property type="molecule type" value="Genomic_DNA"/>
</dbReference>
<evidence type="ECO:0000313" key="1">
    <source>
        <dbReference type="EMBL" id="KAI0052597.1"/>
    </source>
</evidence>
<keyword evidence="1" id="KW-0326">Glycosidase</keyword>
<sequence length="381" mass="40533">MLVVWLSILASCVAAVPVADGIGGLSRARVALVRSNALNISTHSWEIGTVEEALTELEWPSLSVFSPHAIPPPARLKPSVVAADVIGIAKEVVANKSANSLPLIDGDGAVGDPASIGSAVLLVNWTRTDLADQNYSVAAQGQLEYLLEVAPRSPEGAISHRDDQVQLWADFVYMAPPFIAYYGALQGGSNGEQLLQAAYEQCSLYRDALFDADASLWRHIVLGVGEDATHWGTGNAWAAAGMLRVLATIQQSSAAPKLTPQQANLTSWVNEILTGAWGHQQLNGTLLNTIDVPTSFADTSSTALLAASTFRYAKLTKDVKHIPAALRARDLILKSIDEDGWLQGTVDPEVFSAPSLPGEHSPEGQSFVMLLEAAYAAFSAR</sequence>
<gene>
    <name evidence="1" type="ORF">FA95DRAFT_1663713</name>
</gene>
<keyword evidence="1" id="KW-0378">Hydrolase</keyword>
<organism evidence="1 2">
    <name type="scientific">Auriscalpium vulgare</name>
    <dbReference type="NCBI Taxonomy" id="40419"/>
    <lineage>
        <taxon>Eukaryota</taxon>
        <taxon>Fungi</taxon>
        <taxon>Dikarya</taxon>
        <taxon>Basidiomycota</taxon>
        <taxon>Agaricomycotina</taxon>
        <taxon>Agaricomycetes</taxon>
        <taxon>Russulales</taxon>
        <taxon>Auriscalpiaceae</taxon>
        <taxon>Auriscalpium</taxon>
    </lineage>
</organism>
<dbReference type="Proteomes" id="UP000814033">
    <property type="component" value="Unassembled WGS sequence"/>
</dbReference>
<accession>A0ACB8S8T7</accession>
<protein>
    <submittedName>
        <fullName evidence="1">Six-hairpin glycosidase</fullName>
    </submittedName>
</protein>
<name>A0ACB8S8T7_9AGAM</name>
<keyword evidence="2" id="KW-1185">Reference proteome</keyword>
<evidence type="ECO:0000313" key="2">
    <source>
        <dbReference type="Proteomes" id="UP000814033"/>
    </source>
</evidence>
<reference evidence="1" key="1">
    <citation type="submission" date="2021-02" db="EMBL/GenBank/DDBJ databases">
        <authorList>
            <consortium name="DOE Joint Genome Institute"/>
            <person name="Ahrendt S."/>
            <person name="Looney B.P."/>
            <person name="Miyauchi S."/>
            <person name="Morin E."/>
            <person name="Drula E."/>
            <person name="Courty P.E."/>
            <person name="Chicoki N."/>
            <person name="Fauchery L."/>
            <person name="Kohler A."/>
            <person name="Kuo A."/>
            <person name="Labutti K."/>
            <person name="Pangilinan J."/>
            <person name="Lipzen A."/>
            <person name="Riley R."/>
            <person name="Andreopoulos W."/>
            <person name="He G."/>
            <person name="Johnson J."/>
            <person name="Barry K.W."/>
            <person name="Grigoriev I.V."/>
            <person name="Nagy L."/>
            <person name="Hibbett D."/>
            <person name="Henrissat B."/>
            <person name="Matheny P.B."/>
            <person name="Labbe J."/>
            <person name="Martin F."/>
        </authorList>
    </citation>
    <scope>NUCLEOTIDE SEQUENCE</scope>
    <source>
        <strain evidence="1">FP105234-sp</strain>
    </source>
</reference>
<comment type="caution">
    <text evidence="1">The sequence shown here is derived from an EMBL/GenBank/DDBJ whole genome shotgun (WGS) entry which is preliminary data.</text>
</comment>
<proteinExistence type="predicted"/>